<dbReference type="AlphaFoldDB" id="A0A9Q4EZI0"/>
<dbReference type="EMBL" id="JAPRAY010000009">
    <property type="protein sequence ID" value="MCZ0667449.1"/>
    <property type="molecule type" value="Genomic_DNA"/>
</dbReference>
<name>A0A9Q4EZI0_MEDGN</name>
<dbReference type="Proteomes" id="UP001079535">
    <property type="component" value="Unassembled WGS sequence"/>
</dbReference>
<proteinExistence type="predicted"/>
<protein>
    <submittedName>
        <fullName evidence="1">Uncharacterized protein</fullName>
    </submittedName>
</protein>
<sequence>MDLEKDREVKPEEDQVLPELLELLEIFRDLPEARKKNLKTRLKKEAAGEILTEAEVEKERKKIMELFKDVEDDRKKKMIERKVKEMAFQAVAIREAKYSIMTEGLKTEVVNGSQRYMKENPAVATFDKYSRAYNSNIDKLIEYLPQQQTEKISKLAAFRNA</sequence>
<evidence type="ECO:0000313" key="1">
    <source>
        <dbReference type="EMBL" id="MCZ0667449.1"/>
    </source>
</evidence>
<reference evidence="1" key="1">
    <citation type="submission" date="2022-11" db="EMBL/GenBank/DDBJ databases">
        <title>Temperate bacteriophages infecting mucin-degrading bacterium Ruminococcus gnavus from the human gut.</title>
        <authorList>
            <person name="Buttimer C."/>
        </authorList>
    </citation>
    <scope>NUCLEOTIDE SEQUENCE</scope>
    <source>
        <strain evidence="1">CCUG 49994</strain>
    </source>
</reference>
<dbReference type="RefSeq" id="WP_268803517.1">
    <property type="nucleotide sequence ID" value="NZ_JAPRAY010000009.1"/>
</dbReference>
<organism evidence="1 2">
    <name type="scientific">Mediterraneibacter gnavus</name>
    <name type="common">Ruminococcus gnavus</name>
    <dbReference type="NCBI Taxonomy" id="33038"/>
    <lineage>
        <taxon>Bacteria</taxon>
        <taxon>Bacillati</taxon>
        <taxon>Bacillota</taxon>
        <taxon>Clostridia</taxon>
        <taxon>Lachnospirales</taxon>
        <taxon>Lachnospiraceae</taxon>
        <taxon>Mediterraneibacter</taxon>
    </lineage>
</organism>
<gene>
    <name evidence="1" type="ORF">OZZ17_07815</name>
</gene>
<comment type="caution">
    <text evidence="1">The sequence shown here is derived from an EMBL/GenBank/DDBJ whole genome shotgun (WGS) entry which is preliminary data.</text>
</comment>
<evidence type="ECO:0000313" key="2">
    <source>
        <dbReference type="Proteomes" id="UP001079535"/>
    </source>
</evidence>
<accession>A0A9Q4EZI0</accession>